<feature type="domain" description="HTH araC/xylS-type" evidence="4">
    <location>
        <begin position="1"/>
        <end position="72"/>
    </location>
</feature>
<reference evidence="5 6" key="1">
    <citation type="submission" date="2016-09" db="EMBL/GenBank/DDBJ databases">
        <title>Rhizobium sp. nov., a novel species isolated from the rice rhizosphere.</title>
        <authorList>
            <person name="Zhao J."/>
            <person name="Zhang X."/>
        </authorList>
    </citation>
    <scope>NUCLEOTIDE SEQUENCE [LARGE SCALE GENOMIC DNA]</scope>
    <source>
        <strain evidence="5 6">MH17</strain>
    </source>
</reference>
<gene>
    <name evidence="5" type="ORF">BJF92_21495</name>
</gene>
<evidence type="ECO:0000313" key="6">
    <source>
        <dbReference type="Proteomes" id="UP000186143"/>
    </source>
</evidence>
<dbReference type="InterPro" id="IPR009057">
    <property type="entry name" value="Homeodomain-like_sf"/>
</dbReference>
<evidence type="ECO:0000313" key="5">
    <source>
        <dbReference type="EMBL" id="OLP57075.1"/>
    </source>
</evidence>
<feature type="region of interest" description="Disordered" evidence="3">
    <location>
        <begin position="75"/>
        <end position="99"/>
    </location>
</feature>
<name>A0A1Q9ANT6_9HYPH</name>
<accession>A0A1Q9ANT6</accession>
<protein>
    <recommendedName>
        <fullName evidence="4">HTH araC/xylS-type domain-containing protein</fullName>
    </recommendedName>
</protein>
<evidence type="ECO:0000259" key="4">
    <source>
        <dbReference type="PROSITE" id="PS01124"/>
    </source>
</evidence>
<dbReference type="PROSITE" id="PS01124">
    <property type="entry name" value="HTH_ARAC_FAMILY_2"/>
    <property type="match status" value="1"/>
</dbReference>
<evidence type="ECO:0000256" key="1">
    <source>
        <dbReference type="ARBA" id="ARBA00023015"/>
    </source>
</evidence>
<dbReference type="Proteomes" id="UP000186143">
    <property type="component" value="Unassembled WGS sequence"/>
</dbReference>
<dbReference type="AlphaFoldDB" id="A0A1Q9ANT6"/>
<dbReference type="GO" id="GO:0003700">
    <property type="term" value="F:DNA-binding transcription factor activity"/>
    <property type="evidence" value="ECO:0007669"/>
    <property type="project" value="InterPro"/>
</dbReference>
<dbReference type="SUPFAM" id="SSF46689">
    <property type="entry name" value="Homeodomain-like"/>
    <property type="match status" value="1"/>
</dbReference>
<proteinExistence type="predicted"/>
<dbReference type="InterPro" id="IPR018060">
    <property type="entry name" value="HTH_AraC"/>
</dbReference>
<keyword evidence="1" id="KW-0805">Transcription regulation</keyword>
<sequence length="99" mass="10870">MERILNYMHAHETGAISQYVGQLRIGSACCPLAQTDQPLALTADNTGFSDVAHSSRQFHAARGLAPGHYRRQFRERHDSLNSAKARHGNGREDPGSVTV</sequence>
<keyword evidence="2" id="KW-0804">Transcription</keyword>
<feature type="compositionally biased region" description="Basic and acidic residues" evidence="3">
    <location>
        <begin position="89"/>
        <end position="99"/>
    </location>
</feature>
<organism evidence="5 6">
    <name type="scientific">Xaviernesmea rhizosphaerae</name>
    <dbReference type="NCBI Taxonomy" id="1672749"/>
    <lineage>
        <taxon>Bacteria</taxon>
        <taxon>Pseudomonadati</taxon>
        <taxon>Pseudomonadota</taxon>
        <taxon>Alphaproteobacteria</taxon>
        <taxon>Hyphomicrobiales</taxon>
        <taxon>Rhizobiaceae</taxon>
        <taxon>Rhizobium/Agrobacterium group</taxon>
        <taxon>Xaviernesmea</taxon>
    </lineage>
</organism>
<comment type="caution">
    <text evidence="5">The sequence shown here is derived from an EMBL/GenBank/DDBJ whole genome shotgun (WGS) entry which is preliminary data.</text>
</comment>
<evidence type="ECO:0000256" key="3">
    <source>
        <dbReference type="SAM" id="MobiDB-lite"/>
    </source>
</evidence>
<evidence type="ECO:0000256" key="2">
    <source>
        <dbReference type="ARBA" id="ARBA00023163"/>
    </source>
</evidence>
<dbReference type="Pfam" id="PF12833">
    <property type="entry name" value="HTH_18"/>
    <property type="match status" value="1"/>
</dbReference>
<dbReference type="GO" id="GO:0043565">
    <property type="term" value="F:sequence-specific DNA binding"/>
    <property type="evidence" value="ECO:0007669"/>
    <property type="project" value="InterPro"/>
</dbReference>
<dbReference type="Gene3D" id="1.10.10.60">
    <property type="entry name" value="Homeodomain-like"/>
    <property type="match status" value="1"/>
</dbReference>
<dbReference type="RefSeq" id="WP_075633427.1">
    <property type="nucleotide sequence ID" value="NZ_MKIO01000020.1"/>
</dbReference>
<dbReference type="STRING" id="1672749.BJF92_21495"/>
<dbReference type="EMBL" id="MKIO01000020">
    <property type="protein sequence ID" value="OLP57075.1"/>
    <property type="molecule type" value="Genomic_DNA"/>
</dbReference>